<dbReference type="InterPro" id="IPR050921">
    <property type="entry name" value="T4SS_GSP_E_ATPase"/>
</dbReference>
<evidence type="ECO:0000256" key="1">
    <source>
        <dbReference type="ARBA" id="ARBA00006611"/>
    </source>
</evidence>
<evidence type="ECO:0000313" key="5">
    <source>
        <dbReference type="EMBL" id="CAB4852975.1"/>
    </source>
</evidence>
<evidence type="ECO:0000313" key="3">
    <source>
        <dbReference type="EMBL" id="CAB4364355.1"/>
    </source>
</evidence>
<evidence type="ECO:0000259" key="2">
    <source>
        <dbReference type="Pfam" id="PF00437"/>
    </source>
</evidence>
<dbReference type="EMBL" id="CAESGF010000013">
    <property type="protein sequence ID" value="CAB4364355.1"/>
    <property type="molecule type" value="Genomic_DNA"/>
</dbReference>
<gene>
    <name evidence="4" type="ORF">UFOPK2656_02129</name>
    <name evidence="5" type="ORF">UFOPK3267_02499</name>
    <name evidence="6" type="ORF">UFOPK3651_02372</name>
    <name evidence="7" type="ORF">UFOPK3931_03138</name>
    <name evidence="3" type="ORF">UFOPK4189_02119</name>
</gene>
<evidence type="ECO:0000313" key="6">
    <source>
        <dbReference type="EMBL" id="CAB4943702.1"/>
    </source>
</evidence>
<sequence length="439" mass="49077">MTDEEFDQLAVDVRRQWGDRFPVAARDESARERDLREELTREVLDRTVLPELNQQRMVARSAPLTAAEHETLIELVVSEMFGLPRLLTVLRDPQVTDVLVFGADPVRVERADGTHQMLPPIVRRDRDLERIIYDTATLRRRPFNRESPFVDLELEPGIRFHGEGFDVVQRPLITIRRAAVFGMSLADLAERGMLDDGAAALLRAAVAADMTIVVCGRMGSGKTTLLRALVHEIDEDDVIVTVETDFELNLAKMGRHRFVHAYQSRVPSTSDGVGISCHAMMVPAVRTRADWIVVGEVRGAEGGALVQAMSIGQGAMATVHGGSAKDGVERLAELIAYHNGAELRMARWQVYRSIDLVVHVSGDNRSGRTVTEIAAPSVEEDGARFVMHRLFSVRPGVTDQRPRPASEPQRPMLERLLAHTPDFSTHWWHETDDAVRWAV</sequence>
<evidence type="ECO:0000313" key="7">
    <source>
        <dbReference type="EMBL" id="CAB5017074.1"/>
    </source>
</evidence>
<dbReference type="EMBL" id="CAFBMT010000014">
    <property type="protein sequence ID" value="CAB4943702.1"/>
    <property type="molecule type" value="Genomic_DNA"/>
</dbReference>
<dbReference type="InterPro" id="IPR001482">
    <property type="entry name" value="T2SS/T4SS_dom"/>
</dbReference>
<reference evidence="7" key="1">
    <citation type="submission" date="2020-05" db="EMBL/GenBank/DDBJ databases">
        <authorList>
            <person name="Chiriac C."/>
            <person name="Salcher M."/>
            <person name="Ghai R."/>
            <person name="Kavagutti S V."/>
        </authorList>
    </citation>
    <scope>NUCLEOTIDE SEQUENCE</scope>
</reference>
<proteinExistence type="inferred from homology"/>
<dbReference type="InterPro" id="IPR027417">
    <property type="entry name" value="P-loop_NTPase"/>
</dbReference>
<dbReference type="EMBL" id="CAEZYF010000013">
    <property type="protein sequence ID" value="CAB4731192.1"/>
    <property type="molecule type" value="Genomic_DNA"/>
</dbReference>
<dbReference type="AlphaFoldDB" id="A0A6J7QSK2"/>
<feature type="domain" description="Bacterial type II secretion system protein E" evidence="2">
    <location>
        <begin position="173"/>
        <end position="355"/>
    </location>
</feature>
<dbReference type="Gene3D" id="3.40.50.300">
    <property type="entry name" value="P-loop containing nucleotide triphosphate hydrolases"/>
    <property type="match status" value="1"/>
</dbReference>
<dbReference type="SUPFAM" id="SSF52540">
    <property type="entry name" value="P-loop containing nucleoside triphosphate hydrolases"/>
    <property type="match status" value="1"/>
</dbReference>
<protein>
    <submittedName>
        <fullName evidence="7">Unannotated protein</fullName>
    </submittedName>
</protein>
<name>A0A6J7QSK2_9ZZZZ</name>
<comment type="similarity">
    <text evidence="1">Belongs to the GSP E family.</text>
</comment>
<dbReference type="PANTHER" id="PTHR30486">
    <property type="entry name" value="TWITCHING MOTILITY PROTEIN PILT"/>
    <property type="match status" value="1"/>
</dbReference>
<dbReference type="GO" id="GO:0016887">
    <property type="term" value="F:ATP hydrolysis activity"/>
    <property type="evidence" value="ECO:0007669"/>
    <property type="project" value="InterPro"/>
</dbReference>
<accession>A0A6J7QSK2</accession>
<dbReference type="EMBL" id="CAFBIY010000181">
    <property type="protein sequence ID" value="CAB4852975.1"/>
    <property type="molecule type" value="Genomic_DNA"/>
</dbReference>
<dbReference type="Gene3D" id="3.30.450.380">
    <property type="match status" value="1"/>
</dbReference>
<organism evidence="7">
    <name type="scientific">freshwater metagenome</name>
    <dbReference type="NCBI Taxonomy" id="449393"/>
    <lineage>
        <taxon>unclassified sequences</taxon>
        <taxon>metagenomes</taxon>
        <taxon>ecological metagenomes</taxon>
    </lineage>
</organism>
<dbReference type="PANTHER" id="PTHR30486:SF6">
    <property type="entry name" value="TYPE IV PILUS RETRACTATION ATPASE PILT"/>
    <property type="match status" value="1"/>
</dbReference>
<evidence type="ECO:0000313" key="4">
    <source>
        <dbReference type="EMBL" id="CAB4731192.1"/>
    </source>
</evidence>
<dbReference type="Pfam" id="PF00437">
    <property type="entry name" value="T2SSE"/>
    <property type="match status" value="1"/>
</dbReference>
<dbReference type="EMBL" id="CAFBOL010000140">
    <property type="protein sequence ID" value="CAB5017074.1"/>
    <property type="molecule type" value="Genomic_DNA"/>
</dbReference>